<evidence type="ECO:0000313" key="5">
    <source>
        <dbReference type="Proteomes" id="UP000423396"/>
    </source>
</evidence>
<dbReference type="InterPro" id="IPR012336">
    <property type="entry name" value="Thioredoxin-like_fold"/>
</dbReference>
<name>A0A650CR86_9CREN</name>
<organism evidence="4 5">
    <name type="scientific">Stygiolobus azoricus</name>
    <dbReference type="NCBI Taxonomy" id="41675"/>
    <lineage>
        <taxon>Archaea</taxon>
        <taxon>Thermoproteota</taxon>
        <taxon>Thermoprotei</taxon>
        <taxon>Sulfolobales</taxon>
        <taxon>Sulfolobaceae</taxon>
        <taxon>Stygiolobus</taxon>
    </lineage>
</organism>
<dbReference type="KEGG" id="sazo:D1868_09980"/>
<dbReference type="InterPro" id="IPR054067">
    <property type="entry name" value="SSO1120-like_N"/>
</dbReference>
<dbReference type="InterPro" id="IPR036249">
    <property type="entry name" value="Thioredoxin-like_sf"/>
</dbReference>
<reference evidence="4 5" key="1">
    <citation type="submission" date="2019-10" db="EMBL/GenBank/DDBJ databases">
        <title>Genome Sequences from Six Type Strain Members of the Archaeal Family Sulfolobaceae: Acidianus ambivalens, Acidianus infernus, Metallosphaera prunae, Stygiolobus azoricus, Sulfolobus metallicus, and Sulfurisphaera ohwakuensis.</title>
        <authorList>
            <person name="Counts J.A."/>
            <person name="Kelly R.M."/>
        </authorList>
    </citation>
    <scope>NUCLEOTIDE SEQUENCE [LARGE SCALE GENOMIC DNA]</scope>
    <source>
        <strain evidence="4 5">FC6</strain>
    </source>
</reference>
<dbReference type="EMBL" id="CP045483">
    <property type="protein sequence ID" value="QGR20283.1"/>
    <property type="molecule type" value="Genomic_DNA"/>
</dbReference>
<dbReference type="AlphaFoldDB" id="A0A650CR86"/>
<dbReference type="PANTHER" id="PTHR37170">
    <property type="entry name" value="GLUTAREDOXIN-RELATED"/>
    <property type="match status" value="1"/>
</dbReference>
<dbReference type="Proteomes" id="UP000423396">
    <property type="component" value="Chromosome"/>
</dbReference>
<dbReference type="CDD" id="cd02973">
    <property type="entry name" value="TRX_GRX_like"/>
    <property type="match status" value="1"/>
</dbReference>
<proteinExistence type="inferred from homology"/>
<evidence type="ECO:0000313" key="4">
    <source>
        <dbReference type="EMBL" id="QGR20283.1"/>
    </source>
</evidence>
<protein>
    <submittedName>
        <fullName evidence="4">Glutaredoxin</fullName>
    </submittedName>
</protein>
<comment type="similarity">
    <text evidence="1">Belongs to the glutaredoxin family.</text>
</comment>
<dbReference type="Pfam" id="PF21873">
    <property type="entry name" value="Thioredoxin_17"/>
    <property type="match status" value="1"/>
</dbReference>
<dbReference type="Gene3D" id="3.40.30.80">
    <property type="match status" value="1"/>
</dbReference>
<evidence type="ECO:0000256" key="1">
    <source>
        <dbReference type="ARBA" id="ARBA00007787"/>
    </source>
</evidence>
<dbReference type="RefSeq" id="WP_156007733.1">
    <property type="nucleotide sequence ID" value="NZ_CP045483.1"/>
</dbReference>
<keyword evidence="5" id="KW-1185">Reference proteome</keyword>
<dbReference type="GeneID" id="42799401"/>
<gene>
    <name evidence="4" type="ORF">D1868_09980</name>
</gene>
<dbReference type="SUPFAM" id="SSF52833">
    <property type="entry name" value="Thioredoxin-like"/>
    <property type="match status" value="1"/>
</dbReference>
<feature type="domain" description="SSO1120-like N-terminal thioredoxin-like" evidence="3">
    <location>
        <begin position="3"/>
        <end position="82"/>
    </location>
</feature>
<feature type="domain" description="Thioredoxin-like fold" evidence="2">
    <location>
        <begin position="100"/>
        <end position="170"/>
    </location>
</feature>
<dbReference type="OrthoDB" id="35385at2157"/>
<evidence type="ECO:0000259" key="3">
    <source>
        <dbReference type="Pfam" id="PF21873"/>
    </source>
</evidence>
<evidence type="ECO:0000259" key="2">
    <source>
        <dbReference type="Pfam" id="PF13192"/>
    </source>
</evidence>
<dbReference type="Pfam" id="PF13192">
    <property type="entry name" value="Thioredoxin_3"/>
    <property type="match status" value="1"/>
</dbReference>
<dbReference type="PANTHER" id="PTHR37170:SF1">
    <property type="entry name" value="GLUTAREDOXIN-LIKE PROTEIN"/>
    <property type="match status" value="1"/>
</dbReference>
<sequence length="187" mass="21160">MSYDPIISQYSKFIKGLTIEQCKANEVVDKLTEGNNIIEKNNCDKPYVKVLKNNRLFFTYYGIPTANELWPFLNSLIRVANNAVQLDEKEKAEAVKVRGNIKLFVTPDCTKCPIAAELLYQIPIVNESVSLEIIDVTEYEELGKKYRVLNVPKIVLNENVEIPGGFPPHIILKMLVKGSEKQQSPSS</sequence>
<accession>A0A650CR86</accession>